<accession>A0ABP0U432</accession>
<dbReference type="InterPro" id="IPR007763">
    <property type="entry name" value="NDUFA12"/>
</dbReference>
<dbReference type="EMBL" id="OZ019911">
    <property type="protein sequence ID" value="CAK9212330.1"/>
    <property type="molecule type" value="Genomic_DNA"/>
</dbReference>
<name>A0ABP0U432_9BRYO</name>
<dbReference type="Pfam" id="PF05071">
    <property type="entry name" value="NDUFA12"/>
    <property type="match status" value="1"/>
</dbReference>
<comment type="subcellular location">
    <subcellularLocation>
        <location evidence="2">Mitochondrion inner membrane</location>
        <topology evidence="2">Peripheral membrane protein</topology>
        <orientation evidence="2">Matrix side</orientation>
    </subcellularLocation>
</comment>
<dbReference type="PANTHER" id="PTHR12910:SF2">
    <property type="entry name" value="NADH DEHYDROGENASE [UBIQUINONE] 1 ALPHA SUBCOMPLEX SUBUNIT 12"/>
    <property type="match status" value="1"/>
</dbReference>
<dbReference type="Proteomes" id="UP001497512">
    <property type="component" value="Chromosome 19"/>
</dbReference>
<keyword evidence="4" id="KW-1185">Reference proteome</keyword>
<dbReference type="PANTHER" id="PTHR12910">
    <property type="entry name" value="NADH-UBIQUINONE OXIDOREDUCTASE SUBUNIT B17.2"/>
    <property type="match status" value="1"/>
</dbReference>
<reference evidence="3" key="1">
    <citation type="submission" date="2024-02" db="EMBL/GenBank/DDBJ databases">
        <authorList>
            <consortium name="ELIXIR-Norway"/>
            <consortium name="Elixir Norway"/>
        </authorList>
    </citation>
    <scope>NUCLEOTIDE SEQUENCE</scope>
</reference>
<keyword evidence="2" id="KW-0679">Respiratory chain</keyword>
<proteinExistence type="inferred from homology"/>
<evidence type="ECO:0000313" key="3">
    <source>
        <dbReference type="EMBL" id="CAK9212330.1"/>
    </source>
</evidence>
<keyword evidence="2" id="KW-0249">Electron transport</keyword>
<keyword evidence="2" id="KW-0496">Mitochondrion</keyword>
<keyword evidence="2" id="KW-0472">Membrane</keyword>
<evidence type="ECO:0000313" key="4">
    <source>
        <dbReference type="Proteomes" id="UP001497512"/>
    </source>
</evidence>
<sequence length="159" mass="18110">MALAALRSVVASVRKNGLRGTLREAKENGLLSALLDGNLMETKLHTIGATLVGTDSVGNKYWEKTIDTQFGRHRWVEYADYKNYNASAVPPEWHGWLHYITDHTPEQLEGLKPKYALPHKENMSGRGDGMIYHSKGHALNPNKRDWKRYEAWQPQAEIK</sequence>
<organism evidence="3 4">
    <name type="scientific">Sphagnum troendelagicum</name>
    <dbReference type="NCBI Taxonomy" id="128251"/>
    <lineage>
        <taxon>Eukaryota</taxon>
        <taxon>Viridiplantae</taxon>
        <taxon>Streptophyta</taxon>
        <taxon>Embryophyta</taxon>
        <taxon>Bryophyta</taxon>
        <taxon>Sphagnophytina</taxon>
        <taxon>Sphagnopsida</taxon>
        <taxon>Sphagnales</taxon>
        <taxon>Sphagnaceae</taxon>
        <taxon>Sphagnum</taxon>
    </lineage>
</organism>
<protein>
    <recommendedName>
        <fullName evidence="2">NADH dehydrogenase [ubiquinone] 1 alpha subcomplex subunit 12</fullName>
    </recommendedName>
</protein>
<evidence type="ECO:0000256" key="2">
    <source>
        <dbReference type="RuleBase" id="RU363103"/>
    </source>
</evidence>
<comment type="function">
    <text evidence="2">Accessory subunit of the mitochondrial membrane respiratory chain NADH dehydrogenase (Complex I), that is believed not to be involved in catalysis. Complex I functions in the transfer of electrons from NADH to the respiratory chain. The immediate electron acceptor for the enzyme is believed to be ubiquinone.</text>
</comment>
<gene>
    <name evidence="3" type="ORF">CSSPTR1EN2_LOCUS11182</name>
</gene>
<keyword evidence="2" id="KW-0999">Mitochondrion inner membrane</keyword>
<comment type="similarity">
    <text evidence="1 2">Belongs to the complex I NDUFA12 subunit family.</text>
</comment>
<keyword evidence="2" id="KW-0813">Transport</keyword>
<evidence type="ECO:0000256" key="1">
    <source>
        <dbReference type="ARBA" id="ARBA00007355"/>
    </source>
</evidence>